<organism evidence="2 3">
    <name type="scientific">Saccharothrix texasensis</name>
    <dbReference type="NCBI Taxonomy" id="103734"/>
    <lineage>
        <taxon>Bacteria</taxon>
        <taxon>Bacillati</taxon>
        <taxon>Actinomycetota</taxon>
        <taxon>Actinomycetes</taxon>
        <taxon>Pseudonocardiales</taxon>
        <taxon>Pseudonocardiaceae</taxon>
        <taxon>Saccharothrix</taxon>
    </lineage>
</organism>
<proteinExistence type="predicted"/>
<evidence type="ECO:0000313" key="2">
    <source>
        <dbReference type="EMBL" id="ROP37429.1"/>
    </source>
</evidence>
<dbReference type="AlphaFoldDB" id="A0A3N1H4H2"/>
<accession>A0A3N1H4H2</accession>
<dbReference type="EMBL" id="RJKM01000001">
    <property type="protein sequence ID" value="ROP37429.1"/>
    <property type="molecule type" value="Genomic_DNA"/>
</dbReference>
<gene>
    <name evidence="2" type="ORF">EDD40_2742</name>
</gene>
<name>A0A3N1H4H2_9PSEU</name>
<feature type="region of interest" description="Disordered" evidence="1">
    <location>
        <begin position="1"/>
        <end position="22"/>
    </location>
</feature>
<sequence length="65" mass="6772">MLLISGTAESTHTYRTRRGRAERNVAHAPTTIATTATTTATIAQNVPVVYQGSPAGGDCSVNGIR</sequence>
<reference evidence="2 3" key="1">
    <citation type="submission" date="2018-11" db="EMBL/GenBank/DDBJ databases">
        <title>Sequencing the genomes of 1000 actinobacteria strains.</title>
        <authorList>
            <person name="Klenk H.-P."/>
        </authorList>
    </citation>
    <scope>NUCLEOTIDE SEQUENCE [LARGE SCALE GENOMIC DNA]</scope>
    <source>
        <strain evidence="2 3">DSM 44231</strain>
    </source>
</reference>
<evidence type="ECO:0000313" key="3">
    <source>
        <dbReference type="Proteomes" id="UP000268727"/>
    </source>
</evidence>
<keyword evidence="3" id="KW-1185">Reference proteome</keyword>
<evidence type="ECO:0000256" key="1">
    <source>
        <dbReference type="SAM" id="MobiDB-lite"/>
    </source>
</evidence>
<dbReference type="Proteomes" id="UP000268727">
    <property type="component" value="Unassembled WGS sequence"/>
</dbReference>
<comment type="caution">
    <text evidence="2">The sequence shown here is derived from an EMBL/GenBank/DDBJ whole genome shotgun (WGS) entry which is preliminary data.</text>
</comment>
<protein>
    <submittedName>
        <fullName evidence="2">Uncharacterized protein</fullName>
    </submittedName>
</protein>